<dbReference type="GO" id="GO:0005737">
    <property type="term" value="C:cytoplasm"/>
    <property type="evidence" value="ECO:0007669"/>
    <property type="project" value="UniProtKB-SubCell"/>
</dbReference>
<dbReference type="HAMAP" id="MF_00821">
    <property type="entry name" value="SecB"/>
    <property type="match status" value="1"/>
</dbReference>
<accession>A0A4D6Y073</accession>
<dbReference type="InterPro" id="IPR035958">
    <property type="entry name" value="SecB-like_sf"/>
</dbReference>
<keyword evidence="5" id="KW-0963">Cytoplasm</keyword>
<dbReference type="Pfam" id="PF02556">
    <property type="entry name" value="SecB"/>
    <property type="match status" value="1"/>
</dbReference>
<proteinExistence type="inferred from homology"/>
<dbReference type="GO" id="GO:0051082">
    <property type="term" value="F:unfolded protein binding"/>
    <property type="evidence" value="ECO:0007669"/>
    <property type="project" value="InterPro"/>
</dbReference>
<keyword evidence="3 5" id="KW-0653">Protein transport</keyword>
<dbReference type="NCBIfam" id="TIGR00809">
    <property type="entry name" value="secB"/>
    <property type="match status" value="1"/>
</dbReference>
<dbReference type="Proteomes" id="UP000298564">
    <property type="component" value="Chromosome"/>
</dbReference>
<dbReference type="AlphaFoldDB" id="A0A4D6Y073"/>
<comment type="function">
    <text evidence="5">One of the proteins required for the normal export of preproteins out of the cell cytoplasm. It is a molecular chaperone that binds to a subset of precursor proteins, maintaining them in a translocation-competent state. It also specifically binds to its receptor SecA.</text>
</comment>
<evidence type="ECO:0000256" key="1">
    <source>
        <dbReference type="ARBA" id="ARBA00009990"/>
    </source>
</evidence>
<reference evidence="6 7" key="1">
    <citation type="submission" date="2018-12" db="EMBL/GenBank/DDBJ databases">
        <authorList>
            <person name="Chong R.A."/>
        </authorList>
    </citation>
    <scope>NUCLEOTIDE SEQUENCE [LARGE SCALE GENOMIC DNA]</scope>
    <source>
        <strain evidence="6 7">Lps</strain>
    </source>
</reference>
<gene>
    <name evidence="5 6" type="primary">secB</name>
    <name evidence="6" type="ORF">D9V70_00270</name>
</gene>
<reference evidence="6 7" key="2">
    <citation type="submission" date="2019-05" db="EMBL/GenBank/DDBJ databases">
        <title>Genome evolution of the obligate endosymbiont Buchnera aphidicola.</title>
        <authorList>
            <person name="Moran N.A."/>
        </authorList>
    </citation>
    <scope>NUCLEOTIDE SEQUENCE [LARGE SCALE GENOMIC DNA]</scope>
    <source>
        <strain evidence="6 7">Lps</strain>
    </source>
</reference>
<dbReference type="OrthoDB" id="9795145at2"/>
<dbReference type="GO" id="GO:0015031">
    <property type="term" value="P:protein transport"/>
    <property type="evidence" value="ECO:0007669"/>
    <property type="project" value="UniProtKB-UniRule"/>
</dbReference>
<dbReference type="RefSeq" id="WP_158355791.1">
    <property type="nucleotide sequence ID" value="NZ_CP034870.1"/>
</dbReference>
<comment type="subunit">
    <text evidence="5">Homotetramer, a dimer of dimers. One homotetramer interacts with 1 SecA dimer.</text>
</comment>
<evidence type="ECO:0000256" key="3">
    <source>
        <dbReference type="ARBA" id="ARBA00022927"/>
    </source>
</evidence>
<evidence type="ECO:0000256" key="4">
    <source>
        <dbReference type="ARBA" id="ARBA00023010"/>
    </source>
</evidence>
<dbReference type="SUPFAM" id="SSF54611">
    <property type="entry name" value="SecB-like"/>
    <property type="match status" value="1"/>
</dbReference>
<dbReference type="PANTHER" id="PTHR36918">
    <property type="match status" value="1"/>
</dbReference>
<name>A0A4D6Y073_9GAMM</name>
<evidence type="ECO:0000256" key="5">
    <source>
        <dbReference type="HAMAP-Rule" id="MF_00821"/>
    </source>
</evidence>
<evidence type="ECO:0000256" key="2">
    <source>
        <dbReference type="ARBA" id="ARBA00022448"/>
    </source>
</evidence>
<evidence type="ECO:0000313" key="6">
    <source>
        <dbReference type="EMBL" id="QCI21949.1"/>
    </source>
</evidence>
<dbReference type="PRINTS" id="PR01594">
    <property type="entry name" value="SECBCHAPRONE"/>
</dbReference>
<dbReference type="Gene3D" id="3.10.420.10">
    <property type="entry name" value="SecB-like"/>
    <property type="match status" value="1"/>
</dbReference>
<keyword evidence="2 5" id="KW-0813">Transport</keyword>
<dbReference type="NCBIfam" id="NF004393">
    <property type="entry name" value="PRK05751.1-4"/>
    <property type="match status" value="1"/>
</dbReference>
<dbReference type="InterPro" id="IPR003708">
    <property type="entry name" value="SecB"/>
</dbReference>
<organism evidence="6 7">
    <name type="scientific">Buchnera aphidicola</name>
    <name type="common">Lipaphis pseudobrassicae</name>
    <dbReference type="NCBI Taxonomy" id="1258543"/>
    <lineage>
        <taxon>Bacteria</taxon>
        <taxon>Pseudomonadati</taxon>
        <taxon>Pseudomonadota</taxon>
        <taxon>Gammaproteobacteria</taxon>
        <taxon>Enterobacterales</taxon>
        <taxon>Erwiniaceae</taxon>
        <taxon>Buchnera</taxon>
    </lineage>
</organism>
<dbReference type="GO" id="GO:0006457">
    <property type="term" value="P:protein folding"/>
    <property type="evidence" value="ECO:0007669"/>
    <property type="project" value="UniProtKB-UniRule"/>
</dbReference>
<dbReference type="PANTHER" id="PTHR36918:SF1">
    <property type="entry name" value="PROTEIN-EXPORT PROTEIN SECB"/>
    <property type="match status" value="1"/>
</dbReference>
<dbReference type="EMBL" id="CP034870">
    <property type="protein sequence ID" value="QCI21949.1"/>
    <property type="molecule type" value="Genomic_DNA"/>
</dbReference>
<dbReference type="GO" id="GO:0051262">
    <property type="term" value="P:protein tetramerization"/>
    <property type="evidence" value="ECO:0007669"/>
    <property type="project" value="InterPro"/>
</dbReference>
<evidence type="ECO:0000313" key="7">
    <source>
        <dbReference type="Proteomes" id="UP000298564"/>
    </source>
</evidence>
<keyword evidence="4 5" id="KW-0811">Translocation</keyword>
<comment type="subcellular location">
    <subcellularLocation>
        <location evidence="5">Cytoplasm</location>
    </subcellularLocation>
</comment>
<protein>
    <recommendedName>
        <fullName evidence="5">Protein-export protein SecB</fullName>
    </recommendedName>
</protein>
<sequence>MSEKKRQQDIFEIQRIYIKDISFEVPNTPDIFYKNWQPTVKIDLNTLSKKVEKNIFEIILQIKVLVKIKEDIVFLCDVDQAGIFVIPNLNKNELKHCLCAYCPNILFPYARECISSLISRASFPQLHISPINFDSIYFNRINFDNTNTNKIS</sequence>
<keyword evidence="5" id="KW-0143">Chaperone</keyword>
<comment type="similarity">
    <text evidence="1 5">Belongs to the SecB family.</text>
</comment>